<comment type="caution">
    <text evidence="2">The sequence shown here is derived from an EMBL/GenBank/DDBJ whole genome shotgun (WGS) entry which is preliminary data.</text>
</comment>
<feature type="compositionally biased region" description="Basic and acidic residues" evidence="1">
    <location>
        <begin position="807"/>
        <end position="822"/>
    </location>
</feature>
<sequence length="841" mass="88286">MLGRRDADAGVGDREAQRLSLRPAAGVLDMQGHAALGRELHGVVEEIEQHLPHAVRVAQDPLRKRRIEPGADREAASRGATLDDRHRGVGEGGEVEGHRVEVELPGLDLGDVEDVVDDRQQGVAGGADQLQPAPVLTGEVRLVEEQARVADDAVERRADLVGHGGEEVGLGLARPLGLRARRLRLDGEGPQGLLAVLAAGDVEVQADHALRAPVAAVERAAEGGDPMPADAELGRVVGAGLDRLVDRVPGVLGVVGMDQGGPFRRGQLPRRAGLGQAVDAQALRREQHHALAHVPVPGPRHSGVESQPEEAFGLLEGDAGAHDLVDVERRAEPPGDRVGRGRIGDRRHHHLVPAPGAVVAAEAPLDRVGLVRRHRPVPRGLHGQGIVGMVAGEPRGAGRPDRSVVGLEAGVRVGHVAVGGAHGPDEQRKRVGQAAVAALAAGDLGLRAPPLGDVDERAEQGRDPPVRAGLAAAADRDVAHAAVGAADLRVVDEGRPGRDRGRDERADPLPMLRDIHLEHLGEVRRHVVRRIAEDVREARRPDGLTVVARDAPVAHAGELLGHGQELAGADLGLLVPGDLQSLLGDGRLVRPPGLDLPVPQARRPVEVEMGDDDEGEVAQRLPLALREGPGGAVGHAQRADAVSVGEDEGSARVEADVVGRARDRAVGEAGIGQGVRDDVDGVAPDGELADRAPARALPRQRLAGRLEPLPVRVDEGHVGVLDAEQAPGRAAHRIEMGLGRCIQDAEIVQRGQATGLDRIGRRTIGGQGIHGASLPARAARACGLPAVAAILVRPAQRTSGFGRTRYQARDGTPRRPSSAERLRRGRPRNRGGSPPRRGCGR</sequence>
<feature type="region of interest" description="Disordered" evidence="1">
    <location>
        <begin position="801"/>
        <end position="841"/>
    </location>
</feature>
<evidence type="ECO:0000313" key="2">
    <source>
        <dbReference type="EMBL" id="GJE08233.1"/>
    </source>
</evidence>
<keyword evidence="3" id="KW-1185">Reference proteome</keyword>
<dbReference type="Proteomes" id="UP001055102">
    <property type="component" value="Unassembled WGS sequence"/>
</dbReference>
<evidence type="ECO:0000256" key="1">
    <source>
        <dbReference type="SAM" id="MobiDB-lite"/>
    </source>
</evidence>
<feature type="compositionally biased region" description="Basic and acidic residues" evidence="1">
    <location>
        <begin position="67"/>
        <end position="98"/>
    </location>
</feature>
<evidence type="ECO:0000313" key="3">
    <source>
        <dbReference type="Proteomes" id="UP001055102"/>
    </source>
</evidence>
<feature type="region of interest" description="Disordered" evidence="1">
    <location>
        <begin position="62"/>
        <end position="98"/>
    </location>
</feature>
<organism evidence="2 3">
    <name type="scientific">Methylobacterium jeotgali</name>
    <dbReference type="NCBI Taxonomy" id="381630"/>
    <lineage>
        <taxon>Bacteria</taxon>
        <taxon>Pseudomonadati</taxon>
        <taxon>Pseudomonadota</taxon>
        <taxon>Alphaproteobacteria</taxon>
        <taxon>Hyphomicrobiales</taxon>
        <taxon>Methylobacteriaceae</taxon>
        <taxon>Methylobacterium</taxon>
    </lineage>
</organism>
<reference evidence="2" key="1">
    <citation type="journal article" date="2021" name="Front. Microbiol.">
        <title>Comprehensive Comparative Genomics and Phenotyping of Methylobacterium Species.</title>
        <authorList>
            <person name="Alessa O."/>
            <person name="Ogura Y."/>
            <person name="Fujitani Y."/>
            <person name="Takami H."/>
            <person name="Hayashi T."/>
            <person name="Sahin N."/>
            <person name="Tani A."/>
        </authorList>
    </citation>
    <scope>NUCLEOTIDE SEQUENCE</scope>
    <source>
        <strain evidence="2">LMG 23639</strain>
    </source>
</reference>
<reference evidence="2" key="2">
    <citation type="submission" date="2021-08" db="EMBL/GenBank/DDBJ databases">
        <authorList>
            <person name="Tani A."/>
            <person name="Ola A."/>
            <person name="Ogura Y."/>
            <person name="Katsura K."/>
            <person name="Hayashi T."/>
        </authorList>
    </citation>
    <scope>NUCLEOTIDE SEQUENCE</scope>
    <source>
        <strain evidence="2">LMG 23639</strain>
    </source>
</reference>
<name>A0ABQ4T0G0_9HYPH</name>
<feature type="compositionally biased region" description="Low complexity" evidence="1">
    <location>
        <begin position="830"/>
        <end position="841"/>
    </location>
</feature>
<protein>
    <submittedName>
        <fullName evidence="2">Uncharacterized protein</fullName>
    </submittedName>
</protein>
<proteinExistence type="predicted"/>
<dbReference type="EMBL" id="BPQR01000067">
    <property type="protein sequence ID" value="GJE08233.1"/>
    <property type="molecule type" value="Genomic_DNA"/>
</dbReference>
<gene>
    <name evidence="2" type="ORF">AOPFMNJM_3569</name>
</gene>
<accession>A0ABQ4T0G0</accession>